<dbReference type="Proteomes" id="UP000249794">
    <property type="component" value="Unassembled WGS sequence"/>
</dbReference>
<evidence type="ECO:0000313" key="1">
    <source>
        <dbReference type="EMBL" id="PZO45918.1"/>
    </source>
</evidence>
<dbReference type="EMBL" id="QBMP01000337">
    <property type="protein sequence ID" value="PZO45918.1"/>
    <property type="molecule type" value="Genomic_DNA"/>
</dbReference>
<gene>
    <name evidence="1" type="ORF">DCF15_21085</name>
</gene>
<organism evidence="1 2">
    <name type="scientific">Phormidesmis priestleyi</name>
    <dbReference type="NCBI Taxonomy" id="268141"/>
    <lineage>
        <taxon>Bacteria</taxon>
        <taxon>Bacillati</taxon>
        <taxon>Cyanobacteriota</taxon>
        <taxon>Cyanophyceae</taxon>
        <taxon>Leptolyngbyales</taxon>
        <taxon>Leptolyngbyaceae</taxon>
        <taxon>Phormidesmis</taxon>
    </lineage>
</organism>
<comment type="caution">
    <text evidence="1">The sequence shown here is derived from an EMBL/GenBank/DDBJ whole genome shotgun (WGS) entry which is preliminary data.</text>
</comment>
<protein>
    <submittedName>
        <fullName evidence="1">Uncharacterized protein</fullName>
    </submittedName>
</protein>
<accession>A0A2W4YSS0</accession>
<reference evidence="2" key="1">
    <citation type="submission" date="2018-04" db="EMBL/GenBank/DDBJ databases">
        <authorList>
            <person name="Cornet L."/>
        </authorList>
    </citation>
    <scope>NUCLEOTIDE SEQUENCE [LARGE SCALE GENOMIC DNA]</scope>
</reference>
<evidence type="ECO:0000313" key="2">
    <source>
        <dbReference type="Proteomes" id="UP000249794"/>
    </source>
</evidence>
<reference evidence="1 2" key="2">
    <citation type="submission" date="2018-06" db="EMBL/GenBank/DDBJ databases">
        <title>Metagenomic assembly of (sub)arctic Cyanobacteria and their associated microbiome from non-axenic cultures.</title>
        <authorList>
            <person name="Baurain D."/>
        </authorList>
    </citation>
    <scope>NUCLEOTIDE SEQUENCE [LARGE SCALE GENOMIC DNA]</scope>
    <source>
        <strain evidence="1">ULC027bin1</strain>
    </source>
</reference>
<name>A0A2W4YSS0_9CYAN</name>
<proteinExistence type="predicted"/>
<dbReference type="AlphaFoldDB" id="A0A2W4YSS0"/>
<sequence length="75" mass="9102">MFEYLLPKSAKVQQIEDALELHRAAQEFRLEVERRQAQDQYCQWYYEMAEQTQAEAAAMESDFNFFGWFWGRKPD</sequence>